<accession>A0AB34GFL8</accession>
<evidence type="ECO:0000313" key="2">
    <source>
        <dbReference type="EMBL" id="KAJ8778108.1"/>
    </source>
</evidence>
<protein>
    <submittedName>
        <fullName evidence="2">Uncharacterized protein</fullName>
    </submittedName>
</protein>
<evidence type="ECO:0000256" key="1">
    <source>
        <dbReference type="SAM" id="MobiDB-lite"/>
    </source>
</evidence>
<proteinExistence type="predicted"/>
<reference evidence="2 3" key="1">
    <citation type="submission" date="2022-11" db="EMBL/GenBank/DDBJ databases">
        <title>Whole genome sequence of Eschrichtius robustus ER-17-0199.</title>
        <authorList>
            <person name="Bruniche-Olsen A."/>
            <person name="Black A.N."/>
            <person name="Fields C.J."/>
            <person name="Walden K."/>
            <person name="Dewoody J.A."/>
        </authorList>
    </citation>
    <scope>NUCLEOTIDE SEQUENCE [LARGE SCALE GENOMIC DNA]</scope>
    <source>
        <strain evidence="2">ER-17-0199</strain>
        <tissue evidence="2">Blubber</tissue>
    </source>
</reference>
<dbReference type="EMBL" id="JAIQCJ010002272">
    <property type="protein sequence ID" value="KAJ8778108.1"/>
    <property type="molecule type" value="Genomic_DNA"/>
</dbReference>
<name>A0AB34GFL8_ESCRO</name>
<organism evidence="2 3">
    <name type="scientific">Eschrichtius robustus</name>
    <name type="common">California gray whale</name>
    <name type="synonym">Eschrichtius gibbosus</name>
    <dbReference type="NCBI Taxonomy" id="9764"/>
    <lineage>
        <taxon>Eukaryota</taxon>
        <taxon>Metazoa</taxon>
        <taxon>Chordata</taxon>
        <taxon>Craniata</taxon>
        <taxon>Vertebrata</taxon>
        <taxon>Euteleostomi</taxon>
        <taxon>Mammalia</taxon>
        <taxon>Eutheria</taxon>
        <taxon>Laurasiatheria</taxon>
        <taxon>Artiodactyla</taxon>
        <taxon>Whippomorpha</taxon>
        <taxon>Cetacea</taxon>
        <taxon>Mysticeti</taxon>
        <taxon>Eschrichtiidae</taxon>
        <taxon>Eschrichtius</taxon>
    </lineage>
</organism>
<keyword evidence="3" id="KW-1185">Reference proteome</keyword>
<gene>
    <name evidence="2" type="ORF">J1605_013968</name>
</gene>
<dbReference type="Proteomes" id="UP001159641">
    <property type="component" value="Unassembled WGS sequence"/>
</dbReference>
<comment type="caution">
    <text evidence="2">The sequence shown here is derived from an EMBL/GenBank/DDBJ whole genome shotgun (WGS) entry which is preliminary data.</text>
</comment>
<feature type="region of interest" description="Disordered" evidence="1">
    <location>
        <begin position="154"/>
        <end position="184"/>
    </location>
</feature>
<dbReference type="AlphaFoldDB" id="A0AB34GFL8"/>
<evidence type="ECO:0000313" key="3">
    <source>
        <dbReference type="Proteomes" id="UP001159641"/>
    </source>
</evidence>
<sequence length="184" mass="19179">MDHVVPPAARSPGWGQGADSLALMAIRAFPALLGPQRRLLAQGAGWALLSGRLCGALAHGGLVEGEAGVLGRKWGQALSLCCYRCSSGSDRAHCPGPRLAKLQPLSESQAQQPRAWPARPAFVQGMRPPAPCPLPPIVFGRICEGGCTPTQPRWTPTFLLGPGSPGRRAGVTERALSPPSAGQL</sequence>